<reference evidence="2 3" key="1">
    <citation type="submission" date="2015-08" db="EMBL/GenBank/DDBJ databases">
        <authorList>
            <person name="Babu N.S."/>
            <person name="Beckwith C.J."/>
            <person name="Beseler K.G."/>
            <person name="Brison A."/>
            <person name="Carone J.V."/>
            <person name="Caskin T.P."/>
            <person name="Diamond M."/>
            <person name="Durham M.E."/>
            <person name="Foxe J.M."/>
            <person name="Go M."/>
            <person name="Henderson B.A."/>
            <person name="Jones I.B."/>
            <person name="McGettigan J.A."/>
            <person name="Micheletti S.J."/>
            <person name="Nasrallah M.E."/>
            <person name="Ortiz D."/>
            <person name="Piller C.R."/>
            <person name="Privatt S.R."/>
            <person name="Schneider S.L."/>
            <person name="Sharp S."/>
            <person name="Smith T.C."/>
            <person name="Stanton J.D."/>
            <person name="Ullery H.E."/>
            <person name="Wilson R.J."/>
            <person name="Serrano M.G."/>
            <person name="Buck G."/>
            <person name="Lee V."/>
            <person name="Wang Y."/>
            <person name="Carvalho R."/>
            <person name="Voegtly L."/>
            <person name="Shi R."/>
            <person name="Duckworth R."/>
            <person name="Johnson A."/>
            <person name="Loviza R."/>
            <person name="Walstead R."/>
            <person name="Shah Z."/>
            <person name="Kiflezghi M."/>
            <person name="Wade K."/>
            <person name="Ball S.L."/>
            <person name="Bradley K.W."/>
            <person name="Asai D.J."/>
            <person name="Bowman C.A."/>
            <person name="Russell D.A."/>
            <person name="Pope W.H."/>
            <person name="Jacobs-Sera D."/>
            <person name="Hendrix R.W."/>
            <person name="Hatfull G.F."/>
        </authorList>
    </citation>
    <scope>NUCLEOTIDE SEQUENCE [LARGE SCALE GENOMIC DNA]</scope>
    <source>
        <strain evidence="2 3">DSM 27648</strain>
    </source>
</reference>
<keyword evidence="3" id="KW-1185">Reference proteome</keyword>
<sequence>MLASLPAAIAAACNFPDVTFLEPGGTGTNGGHVGSEDASADAMTATDASTDALPPDVDPEGATKDASTVGDAAAQVDASGCSSCDCDGDGFNRVDHDAGCNGGPGNNLPDCDDLIAAIHPGQGFVEDRWPPNASKSVLPGDWDCSGTVTKQYGYGSTCGALTSCGDGFRGEPACGETAEYLLCKDPLPLLGLTCSVGTSEPAGSRVQGCH</sequence>
<dbReference type="STRING" id="1391654.AKJ09_03300"/>
<evidence type="ECO:0000313" key="2">
    <source>
        <dbReference type="EMBL" id="AKU96636.1"/>
    </source>
</evidence>
<feature type="compositionally biased region" description="Low complexity" evidence="1">
    <location>
        <begin position="36"/>
        <end position="52"/>
    </location>
</feature>
<evidence type="ECO:0000313" key="3">
    <source>
        <dbReference type="Proteomes" id="UP000064967"/>
    </source>
</evidence>
<name>A0A0K1PTC4_9BACT</name>
<gene>
    <name evidence="2" type="ORF">AKJ09_03300</name>
</gene>
<organism evidence="2 3">
    <name type="scientific">Labilithrix luteola</name>
    <dbReference type="NCBI Taxonomy" id="1391654"/>
    <lineage>
        <taxon>Bacteria</taxon>
        <taxon>Pseudomonadati</taxon>
        <taxon>Myxococcota</taxon>
        <taxon>Polyangia</taxon>
        <taxon>Polyangiales</taxon>
        <taxon>Labilitrichaceae</taxon>
        <taxon>Labilithrix</taxon>
    </lineage>
</organism>
<evidence type="ECO:0000256" key="1">
    <source>
        <dbReference type="SAM" id="MobiDB-lite"/>
    </source>
</evidence>
<dbReference type="KEGG" id="llu:AKJ09_03300"/>
<proteinExistence type="predicted"/>
<protein>
    <submittedName>
        <fullName evidence="2">Uncharacterized protein</fullName>
    </submittedName>
</protein>
<dbReference type="AlphaFoldDB" id="A0A0K1PTC4"/>
<dbReference type="EMBL" id="CP012333">
    <property type="protein sequence ID" value="AKU96636.1"/>
    <property type="molecule type" value="Genomic_DNA"/>
</dbReference>
<dbReference type="RefSeq" id="WP_146647891.1">
    <property type="nucleotide sequence ID" value="NZ_CP012333.1"/>
</dbReference>
<feature type="region of interest" description="Disordered" evidence="1">
    <location>
        <begin position="26"/>
        <end position="65"/>
    </location>
</feature>
<dbReference type="Proteomes" id="UP000064967">
    <property type="component" value="Chromosome"/>
</dbReference>
<accession>A0A0K1PTC4</accession>